<dbReference type="Pfam" id="PF01614">
    <property type="entry name" value="IclR_C"/>
    <property type="match status" value="1"/>
</dbReference>
<dbReference type="Gene3D" id="1.10.10.10">
    <property type="entry name" value="Winged helix-like DNA-binding domain superfamily/Winged helix DNA-binding domain"/>
    <property type="match status" value="1"/>
</dbReference>
<dbReference type="PROSITE" id="PS51078">
    <property type="entry name" value="ICLR_ED"/>
    <property type="match status" value="1"/>
</dbReference>
<dbReference type="PANTHER" id="PTHR30136:SF24">
    <property type="entry name" value="HTH-TYPE TRANSCRIPTIONAL REPRESSOR ALLR"/>
    <property type="match status" value="1"/>
</dbReference>
<accession>A8I5F6</accession>
<gene>
    <name evidence="7" type="primary">iclR</name>
    <name evidence="7" type="ordered locus">AZC_2273</name>
</gene>
<reference evidence="7 8" key="3">
    <citation type="journal article" date="2008" name="BMC Genomics">
        <title>The genome of the versatile nitrogen fixer Azorhizobium caulinodans ORS571.</title>
        <authorList>
            <person name="Lee KB."/>
            <person name="Backer P.D."/>
            <person name="Aono T."/>
            <person name="Liu CT."/>
            <person name="Suzuki S."/>
            <person name="Suzuki T."/>
            <person name="Kaneko T."/>
            <person name="Yamada M."/>
            <person name="Tabata S."/>
            <person name="Kupfer D.M."/>
            <person name="Najar F.Z."/>
            <person name="Wiley G.B."/>
            <person name="Roe B."/>
            <person name="Binnewies T.T."/>
            <person name="Ussery D.W."/>
            <person name="D'Haeze W."/>
            <person name="Herder J.D."/>
            <person name="Gevers D."/>
            <person name="Vereecke D."/>
            <person name="Holsters M."/>
            <person name="Oyaizu H."/>
        </authorList>
    </citation>
    <scope>NUCLEOTIDE SEQUENCE [LARGE SCALE GENOMIC DNA]</scope>
    <source>
        <strain evidence="8">ATCC 43989 / DSM 5975 / JCM 20966 / LMG 6465 / NBRC 14845 / NCIMB 13405 / ORS 571</strain>
    </source>
</reference>
<dbReference type="Pfam" id="PF09339">
    <property type="entry name" value="HTH_IclR"/>
    <property type="match status" value="1"/>
</dbReference>
<evidence type="ECO:0000313" key="7">
    <source>
        <dbReference type="EMBL" id="BAF88271.1"/>
    </source>
</evidence>
<dbReference type="KEGG" id="azc:AZC_2273"/>
<dbReference type="PANTHER" id="PTHR30136">
    <property type="entry name" value="HELIX-TURN-HELIX TRANSCRIPTIONAL REGULATOR, ICLR FAMILY"/>
    <property type="match status" value="1"/>
</dbReference>
<keyword evidence="8" id="KW-1185">Reference proteome</keyword>
<dbReference type="HOGENOM" id="CLU_062618_6_0_5"/>
<proteinExistence type="predicted"/>
<sequence>MSMSVASVGNGPDESGPESKAAGPAGSQAVMRALDVLEAAASDPIDLGTLASSLGLTRSTAHRLASGLAARGYLRLAPGEGYSLGPKVMELGARARAQRPLARIARPHLEALASETEDTVHLGVLEGDWALYLDKLPGRRRFEISSRVGERHPVWSTGLGKALILDGDAATWERFFEIGSARGPNREQARTAWLGRMSNYADWGYAFDLEENEPRVRCVAAPIRDASGLTVGAISVSSASHYMDDARMKALSQMVTGTADRISGELGWRRRPSGQ</sequence>
<dbReference type="SUPFAM" id="SSF55781">
    <property type="entry name" value="GAF domain-like"/>
    <property type="match status" value="1"/>
</dbReference>
<reference evidence="8" key="2">
    <citation type="submission" date="2007-04" db="EMBL/GenBank/DDBJ databases">
        <title>Complete genome sequence of the nitrogen-fixing bacterium Azorhizobium caulinodans ORS571.</title>
        <authorList>
            <person name="Lee K.B."/>
            <person name="Backer P.D."/>
            <person name="Aono T."/>
            <person name="Liu C.T."/>
            <person name="Suzuki S."/>
            <person name="Suzuki T."/>
            <person name="Kaneko T."/>
            <person name="Yamada M."/>
            <person name="Tabata S."/>
            <person name="Kupfer D.M."/>
            <person name="Najar F.Z."/>
            <person name="Wiley G.B."/>
            <person name="Roe B."/>
            <person name="Binnewies T."/>
            <person name="Ussery D."/>
            <person name="Vereecke D."/>
            <person name="Gevers D."/>
            <person name="Holsters M."/>
            <person name="Oyaizu H."/>
        </authorList>
    </citation>
    <scope>NUCLEOTIDE SEQUENCE [LARGE SCALE GENOMIC DNA]</scope>
    <source>
        <strain evidence="8">ATCC 43989 / DSM 5975 / JCM 20966 / LMG 6465 / NBRC 14845 / NCIMB 13405 / ORS 571</strain>
    </source>
</reference>
<reference evidence="7 8" key="5">
    <citation type="journal article" date="2010" name="Appl. Environ. Microbiol.">
        <title>phrR-like gene praR of Azorhizobium caulinodans ORS571 is essential for symbiosis with Sesbania rostrata and is involved in expression of reb genes.</title>
        <authorList>
            <person name="Akiba N."/>
            <person name="Aono T."/>
            <person name="Toyazaki H."/>
            <person name="Sato S."/>
            <person name="Oyaizu H."/>
        </authorList>
    </citation>
    <scope>NUCLEOTIDE SEQUENCE [LARGE SCALE GENOMIC DNA]</scope>
    <source>
        <strain evidence="8">ATCC 43989 / DSM 5975 / JCM 20966 / LMG 6465 / NBRC 14845 / NCIMB 13405 / ORS 571</strain>
    </source>
</reference>
<evidence type="ECO:0000259" key="5">
    <source>
        <dbReference type="PROSITE" id="PS51077"/>
    </source>
</evidence>
<evidence type="ECO:0000256" key="2">
    <source>
        <dbReference type="ARBA" id="ARBA00023125"/>
    </source>
</evidence>
<dbReference type="PROSITE" id="PS51077">
    <property type="entry name" value="HTH_ICLR"/>
    <property type="match status" value="1"/>
</dbReference>
<feature type="region of interest" description="Disordered" evidence="4">
    <location>
        <begin position="1"/>
        <end position="26"/>
    </location>
</feature>
<dbReference type="AlphaFoldDB" id="A8I5F6"/>
<dbReference type="InterPro" id="IPR005471">
    <property type="entry name" value="Tscrpt_reg_IclR_N"/>
</dbReference>
<name>A8I5F6_AZOC5</name>
<feature type="domain" description="IclR-ED" evidence="6">
    <location>
        <begin position="87"/>
        <end position="268"/>
    </location>
</feature>
<feature type="domain" description="HTH iclR-type" evidence="5">
    <location>
        <begin position="27"/>
        <end position="86"/>
    </location>
</feature>
<dbReference type="GO" id="GO:0003677">
    <property type="term" value="F:DNA binding"/>
    <property type="evidence" value="ECO:0007669"/>
    <property type="project" value="UniProtKB-KW"/>
</dbReference>
<keyword evidence="2" id="KW-0238">DNA-binding</keyword>
<reference evidence="7 8" key="4">
    <citation type="journal article" date="2009" name="Appl. Environ. Microbiol.">
        <title>Comparative genome-wide transcriptional profiling of Azorhizobium caulinodans ORS571 grown under free-living and symbiotic conditions.</title>
        <authorList>
            <person name="Tsukada S."/>
            <person name="Aono T."/>
            <person name="Akiba N."/>
            <person name="Lee KB."/>
            <person name="Liu CT."/>
            <person name="Toyazaki H."/>
            <person name="Oyaizu H."/>
        </authorList>
    </citation>
    <scope>NUCLEOTIDE SEQUENCE [LARGE SCALE GENOMIC DNA]</scope>
    <source>
        <strain evidence="8">ATCC 43989 / DSM 5975 / JCM 20966 / LMG 6465 / NBRC 14845 / NCIMB 13405 / ORS 571</strain>
    </source>
</reference>
<organism evidence="7 8">
    <name type="scientific">Azorhizobium caulinodans (strain ATCC 43989 / DSM 5975 / JCM 20966 / LMG 6465 / NBRC 14845 / NCIMB 13405 / ORS 571)</name>
    <dbReference type="NCBI Taxonomy" id="438753"/>
    <lineage>
        <taxon>Bacteria</taxon>
        <taxon>Pseudomonadati</taxon>
        <taxon>Pseudomonadota</taxon>
        <taxon>Alphaproteobacteria</taxon>
        <taxon>Hyphomicrobiales</taxon>
        <taxon>Xanthobacteraceae</taxon>
        <taxon>Azorhizobium</taxon>
    </lineage>
</organism>
<dbReference type="SUPFAM" id="SSF46785">
    <property type="entry name" value="Winged helix' DNA-binding domain"/>
    <property type="match status" value="1"/>
</dbReference>
<dbReference type="GO" id="GO:0003700">
    <property type="term" value="F:DNA-binding transcription factor activity"/>
    <property type="evidence" value="ECO:0007669"/>
    <property type="project" value="TreeGrafter"/>
</dbReference>
<dbReference type="Proteomes" id="UP000000270">
    <property type="component" value="Chromosome"/>
</dbReference>
<dbReference type="SMART" id="SM00346">
    <property type="entry name" value="HTH_ICLR"/>
    <property type="match status" value="1"/>
</dbReference>
<keyword evidence="1" id="KW-0805">Transcription regulation</keyword>
<dbReference type="InterPro" id="IPR036388">
    <property type="entry name" value="WH-like_DNA-bd_sf"/>
</dbReference>
<dbReference type="InterPro" id="IPR029016">
    <property type="entry name" value="GAF-like_dom_sf"/>
</dbReference>
<reference evidence="7 8" key="1">
    <citation type="journal article" date="2007" name="Appl. Environ. Microbiol.">
        <title>Rhizobial factors required for stem nodule maturation and maintenance in Sesbania rostrata-Azorhizobium caulinodans ORS571 symbiosis.</title>
        <authorList>
            <person name="Suzuki S."/>
            <person name="Aono T."/>
            <person name="Lee KB."/>
            <person name="Suzuki T."/>
            <person name="Liu CT."/>
            <person name="Miwa H."/>
            <person name="Wakao S."/>
            <person name="Iki T."/>
            <person name="Oyaizu H."/>
        </authorList>
    </citation>
    <scope>NUCLEOTIDE SEQUENCE [LARGE SCALE GENOMIC DNA]</scope>
    <source>
        <strain evidence="8">ATCC 43989 / DSM 5975 / JCM 20966 / LMG 6465 / NBRC 14845 / NCIMB 13405 / ORS 571</strain>
    </source>
</reference>
<dbReference type="STRING" id="438753.AZC_2273"/>
<protein>
    <submittedName>
        <fullName evidence="7">Transcriptional regulator</fullName>
    </submittedName>
</protein>
<dbReference type="InterPro" id="IPR014757">
    <property type="entry name" value="Tscrpt_reg_IclR_C"/>
</dbReference>
<evidence type="ECO:0000256" key="4">
    <source>
        <dbReference type="SAM" id="MobiDB-lite"/>
    </source>
</evidence>
<dbReference type="GO" id="GO:0045892">
    <property type="term" value="P:negative regulation of DNA-templated transcription"/>
    <property type="evidence" value="ECO:0007669"/>
    <property type="project" value="TreeGrafter"/>
</dbReference>
<reference evidence="7 8" key="6">
    <citation type="journal article" date="2011" name="Appl. Environ. Microbiol.">
        <title>Involvement of the azorhizobial chromosome partition gene (parA) in the onset of bacteroid differentiation during Sesbania rostrata stem nodule development.</title>
        <authorList>
            <person name="Liu CT."/>
            <person name="Lee KB."/>
            <person name="Wang YS."/>
            <person name="Peng MH."/>
            <person name="Lee KT."/>
            <person name="Suzuki S."/>
            <person name="Suzuki T."/>
            <person name="Oyaizu H."/>
        </authorList>
    </citation>
    <scope>NUCLEOTIDE SEQUENCE [LARGE SCALE GENOMIC DNA]</scope>
    <source>
        <strain evidence="8">ATCC 43989 / DSM 5975 / JCM 20966 / LMG 6465 / NBRC 14845 / NCIMB 13405 / ORS 571</strain>
    </source>
</reference>
<evidence type="ECO:0000313" key="8">
    <source>
        <dbReference type="Proteomes" id="UP000000270"/>
    </source>
</evidence>
<dbReference type="Gene3D" id="3.30.450.40">
    <property type="match status" value="1"/>
</dbReference>
<keyword evidence="3" id="KW-0804">Transcription</keyword>
<evidence type="ECO:0000256" key="1">
    <source>
        <dbReference type="ARBA" id="ARBA00023015"/>
    </source>
</evidence>
<dbReference type="InterPro" id="IPR050707">
    <property type="entry name" value="HTH_MetabolicPath_Reg"/>
</dbReference>
<evidence type="ECO:0000256" key="3">
    <source>
        <dbReference type="ARBA" id="ARBA00023163"/>
    </source>
</evidence>
<dbReference type="InterPro" id="IPR036390">
    <property type="entry name" value="WH_DNA-bd_sf"/>
</dbReference>
<dbReference type="EMBL" id="AP009384">
    <property type="protein sequence ID" value="BAF88271.1"/>
    <property type="molecule type" value="Genomic_DNA"/>
</dbReference>
<evidence type="ECO:0000259" key="6">
    <source>
        <dbReference type="PROSITE" id="PS51078"/>
    </source>
</evidence>
<dbReference type="eggNOG" id="COG1414">
    <property type="taxonomic scope" value="Bacteria"/>
</dbReference>